<dbReference type="SUPFAM" id="SSF57667">
    <property type="entry name" value="beta-beta-alpha zinc fingers"/>
    <property type="match status" value="1"/>
</dbReference>
<dbReference type="Gene3D" id="3.30.160.60">
    <property type="entry name" value="Classic Zinc Finger"/>
    <property type="match status" value="2"/>
</dbReference>
<dbReference type="PANTHER" id="PTHR16515">
    <property type="entry name" value="PR DOMAIN ZINC FINGER PROTEIN"/>
    <property type="match status" value="1"/>
</dbReference>
<dbReference type="SMART" id="SM00355">
    <property type="entry name" value="ZnF_C2H2"/>
    <property type="match status" value="3"/>
</dbReference>
<evidence type="ECO:0000256" key="8">
    <source>
        <dbReference type="SAM" id="MobiDB-lite"/>
    </source>
</evidence>
<keyword evidence="6" id="KW-0539">Nucleus</keyword>
<proteinExistence type="predicted"/>
<feature type="region of interest" description="Disordered" evidence="8">
    <location>
        <begin position="356"/>
        <end position="422"/>
    </location>
</feature>
<gene>
    <name evidence="10" type="ORF">SeMB42_g06296</name>
</gene>
<feature type="compositionally biased region" description="Low complexity" evidence="8">
    <location>
        <begin position="258"/>
        <end position="271"/>
    </location>
</feature>
<evidence type="ECO:0000256" key="4">
    <source>
        <dbReference type="ARBA" id="ARBA00022771"/>
    </source>
</evidence>
<feature type="compositionally biased region" description="Basic and acidic residues" evidence="8">
    <location>
        <begin position="356"/>
        <end position="367"/>
    </location>
</feature>
<dbReference type="Pfam" id="PF00096">
    <property type="entry name" value="zf-C2H2"/>
    <property type="match status" value="1"/>
</dbReference>
<dbReference type="GO" id="GO:0005634">
    <property type="term" value="C:nucleus"/>
    <property type="evidence" value="ECO:0007669"/>
    <property type="project" value="UniProtKB-SubCell"/>
</dbReference>
<evidence type="ECO:0000256" key="6">
    <source>
        <dbReference type="ARBA" id="ARBA00023242"/>
    </source>
</evidence>
<evidence type="ECO:0000256" key="5">
    <source>
        <dbReference type="ARBA" id="ARBA00022833"/>
    </source>
</evidence>
<protein>
    <recommendedName>
        <fullName evidence="9">C2H2-type domain-containing protein</fullName>
    </recommendedName>
</protein>
<feature type="compositionally biased region" description="Polar residues" evidence="8">
    <location>
        <begin position="233"/>
        <end position="244"/>
    </location>
</feature>
<dbReference type="EMBL" id="QEAN01000345">
    <property type="protein sequence ID" value="TPX39631.1"/>
    <property type="molecule type" value="Genomic_DNA"/>
</dbReference>
<dbReference type="PANTHER" id="PTHR16515:SF49">
    <property type="entry name" value="GASTRULA ZINC FINGER PROTEIN XLCGF49.1-LIKE-RELATED"/>
    <property type="match status" value="1"/>
</dbReference>
<feature type="region of interest" description="Disordered" evidence="8">
    <location>
        <begin position="579"/>
        <end position="604"/>
    </location>
</feature>
<dbReference type="VEuPathDB" id="FungiDB:SeMB42_g06296"/>
<dbReference type="InterPro" id="IPR050331">
    <property type="entry name" value="Zinc_finger"/>
</dbReference>
<keyword evidence="4 7" id="KW-0863">Zinc-finger</keyword>
<name>A0A507CJ31_9FUNG</name>
<feature type="region of interest" description="Disordered" evidence="8">
    <location>
        <begin position="697"/>
        <end position="719"/>
    </location>
</feature>
<feature type="compositionally biased region" description="Polar residues" evidence="8">
    <location>
        <begin position="144"/>
        <end position="153"/>
    </location>
</feature>
<sequence length="719" mass="78623">MEMEMEMGLGSNPCSVRHWQPDTRRDTNKGGRHGAKGRECSVLRWCLLQYNSQTSRVLLVLTHEDMHDGVLKRPWPIVVKSVGRPIWVAVGLLCAESCLSRMQGAGMTTRNSSRSTQFQGGDDTMEDGINLLLQAAISKIPAKRSNSQSSSSTAAAAAAAHGHAHGHHHDDDHDAEGEVEHDEEALSSATAHPAYTAASQYTTIKQEDRIVYPPSAMDHHHLDEWLPPANAADSHTNNGRSSSPADMVDPKDYVNMDSPVSEPSVSSPQSSPVINAPIALAAELTDTLLGRSRVPDFDDLPIQMDALGQEICPFPNCVMRFSRHAKLKSHYYNHTLSPEGSVHSSPARMIKPKDEFEVSDVKIKPDPSDSDTVTSQETEGKIPAITTSSTSSSSTQQSSRRGKVGGRAGNRQSSYGGPAVATSNDVTASIKPDSVTGLYQCPFPGCARGFGRRFNLRTHHAATHRRERPWACGKCDRRFSRRSDMERHGRLLHGDSKGGRYIGLEDSIPRKMNLPSYGGLVGFSGSADIPASASGSYGSNGILMNRQTVVATPPSIPPVTHHPGMMLATVPHPHAHAHAQHHHYRQNNHAATDHGSKDEGDSEMTSQIRYALDQPFDAMRLAAAAQQLSDAREVNEDWHRRYNQAKHYHLVQAAQQLQMQQFQQLQQLQHAQFLGHSLGTSGPPEFMVAELSRLPGHPLRPSQYPRVESGRDVMESSGA</sequence>
<feature type="compositionally biased region" description="Basic and acidic residues" evidence="8">
    <location>
        <begin position="708"/>
        <end position="719"/>
    </location>
</feature>
<feature type="compositionally biased region" description="Basic and acidic residues" evidence="8">
    <location>
        <begin position="19"/>
        <end position="29"/>
    </location>
</feature>
<keyword evidence="5" id="KW-0862">Zinc</keyword>
<keyword evidence="11" id="KW-1185">Reference proteome</keyword>
<dbReference type="InterPro" id="IPR013087">
    <property type="entry name" value="Znf_C2H2_type"/>
</dbReference>
<feature type="domain" description="C2H2-type" evidence="9">
    <location>
        <begin position="439"/>
        <end position="469"/>
    </location>
</feature>
<dbReference type="GO" id="GO:0008270">
    <property type="term" value="F:zinc ion binding"/>
    <property type="evidence" value="ECO:0007669"/>
    <property type="project" value="UniProtKB-KW"/>
</dbReference>
<dbReference type="Proteomes" id="UP000317494">
    <property type="component" value="Unassembled WGS sequence"/>
</dbReference>
<dbReference type="AlphaFoldDB" id="A0A507CJ31"/>
<feature type="region of interest" description="Disordered" evidence="8">
    <location>
        <begin position="142"/>
        <end position="200"/>
    </location>
</feature>
<accession>A0A507CJ31</accession>
<keyword evidence="2" id="KW-0479">Metal-binding</keyword>
<keyword evidence="3" id="KW-0677">Repeat</keyword>
<organism evidence="10 11">
    <name type="scientific">Synchytrium endobioticum</name>
    <dbReference type="NCBI Taxonomy" id="286115"/>
    <lineage>
        <taxon>Eukaryota</taxon>
        <taxon>Fungi</taxon>
        <taxon>Fungi incertae sedis</taxon>
        <taxon>Chytridiomycota</taxon>
        <taxon>Chytridiomycota incertae sedis</taxon>
        <taxon>Chytridiomycetes</taxon>
        <taxon>Synchytriales</taxon>
        <taxon>Synchytriaceae</taxon>
        <taxon>Synchytrium</taxon>
    </lineage>
</organism>
<reference evidence="10 11" key="1">
    <citation type="journal article" date="2019" name="Sci. Rep.">
        <title>Comparative genomics of chytrid fungi reveal insights into the obligate biotrophic and pathogenic lifestyle of Synchytrium endobioticum.</title>
        <authorList>
            <person name="van de Vossenberg B.T.L.H."/>
            <person name="Warris S."/>
            <person name="Nguyen H.D.T."/>
            <person name="van Gent-Pelzer M.P.E."/>
            <person name="Joly D.L."/>
            <person name="van de Geest H.C."/>
            <person name="Bonants P.J.M."/>
            <person name="Smith D.S."/>
            <person name="Levesque C.A."/>
            <person name="van der Lee T.A.J."/>
        </authorList>
    </citation>
    <scope>NUCLEOTIDE SEQUENCE [LARGE SCALE GENOMIC DNA]</scope>
    <source>
        <strain evidence="10 11">MB42</strain>
    </source>
</reference>
<feature type="region of interest" description="Disordered" evidence="8">
    <location>
        <begin position="226"/>
        <end position="271"/>
    </location>
</feature>
<evidence type="ECO:0000259" key="9">
    <source>
        <dbReference type="PROSITE" id="PS50157"/>
    </source>
</evidence>
<feature type="compositionally biased region" description="Polar residues" evidence="8">
    <location>
        <begin position="106"/>
        <end position="119"/>
    </location>
</feature>
<feature type="compositionally biased region" description="Basic and acidic residues" evidence="8">
    <location>
        <begin position="168"/>
        <end position="178"/>
    </location>
</feature>
<evidence type="ECO:0000256" key="7">
    <source>
        <dbReference type="PROSITE-ProRule" id="PRU00042"/>
    </source>
</evidence>
<evidence type="ECO:0000313" key="10">
    <source>
        <dbReference type="EMBL" id="TPX39631.1"/>
    </source>
</evidence>
<dbReference type="PROSITE" id="PS00028">
    <property type="entry name" value="ZINC_FINGER_C2H2_1"/>
    <property type="match status" value="3"/>
</dbReference>
<dbReference type="STRING" id="286115.A0A507CJ31"/>
<evidence type="ECO:0000256" key="1">
    <source>
        <dbReference type="ARBA" id="ARBA00004123"/>
    </source>
</evidence>
<feature type="region of interest" description="Disordered" evidence="8">
    <location>
        <begin position="16"/>
        <end position="35"/>
    </location>
</feature>
<feature type="compositionally biased region" description="Polar residues" evidence="8">
    <location>
        <begin position="410"/>
        <end position="422"/>
    </location>
</feature>
<feature type="compositionally biased region" description="Low complexity" evidence="8">
    <location>
        <begin position="386"/>
        <end position="399"/>
    </location>
</feature>
<evidence type="ECO:0000256" key="3">
    <source>
        <dbReference type="ARBA" id="ARBA00022737"/>
    </source>
</evidence>
<evidence type="ECO:0000256" key="2">
    <source>
        <dbReference type="ARBA" id="ARBA00022723"/>
    </source>
</evidence>
<evidence type="ECO:0000313" key="11">
    <source>
        <dbReference type="Proteomes" id="UP000317494"/>
    </source>
</evidence>
<comment type="subcellular location">
    <subcellularLocation>
        <location evidence="1">Nucleus</location>
    </subcellularLocation>
</comment>
<dbReference type="GO" id="GO:0010468">
    <property type="term" value="P:regulation of gene expression"/>
    <property type="evidence" value="ECO:0007669"/>
    <property type="project" value="TreeGrafter"/>
</dbReference>
<feature type="domain" description="C2H2-type" evidence="9">
    <location>
        <begin position="470"/>
        <end position="498"/>
    </location>
</feature>
<feature type="region of interest" description="Disordered" evidence="8">
    <location>
        <begin position="104"/>
        <end position="123"/>
    </location>
</feature>
<dbReference type="InterPro" id="IPR036236">
    <property type="entry name" value="Znf_C2H2_sf"/>
</dbReference>
<comment type="caution">
    <text evidence="10">The sequence shown here is derived from an EMBL/GenBank/DDBJ whole genome shotgun (WGS) entry which is preliminary data.</text>
</comment>
<dbReference type="PROSITE" id="PS50157">
    <property type="entry name" value="ZINC_FINGER_C2H2_2"/>
    <property type="match status" value="2"/>
</dbReference>